<reference evidence="2 3" key="1">
    <citation type="journal article" date="2018" name="Front. Plant Sci.">
        <title>Red Clover (Trifolium pratense) and Zigzag Clover (T. medium) - A Picture of Genomic Similarities and Differences.</title>
        <authorList>
            <person name="Dluhosova J."/>
            <person name="Istvanek J."/>
            <person name="Nedelnik J."/>
            <person name="Repkova J."/>
        </authorList>
    </citation>
    <scope>NUCLEOTIDE SEQUENCE [LARGE SCALE GENOMIC DNA]</scope>
    <source>
        <strain evidence="3">cv. 10/8</strain>
        <tissue evidence="2">Leaf</tissue>
    </source>
</reference>
<comment type="caution">
    <text evidence="2">The sequence shown here is derived from an EMBL/GenBank/DDBJ whole genome shotgun (WGS) entry which is preliminary data.</text>
</comment>
<dbReference type="EMBL" id="LXQA010457563">
    <property type="protein sequence ID" value="MCI53086.1"/>
    <property type="molecule type" value="Genomic_DNA"/>
</dbReference>
<evidence type="ECO:0000313" key="3">
    <source>
        <dbReference type="Proteomes" id="UP000265520"/>
    </source>
</evidence>
<keyword evidence="3" id="KW-1185">Reference proteome</keyword>
<evidence type="ECO:0000256" key="1">
    <source>
        <dbReference type="SAM" id="MobiDB-lite"/>
    </source>
</evidence>
<sequence length="49" mass="5477">MVETKSQRGGQRRSTGGRHGGSRQRTGGGRQYMAELRPPARRRAVGLRR</sequence>
<name>A0A392SYX5_9FABA</name>
<protein>
    <submittedName>
        <fullName evidence="2">Uncharacterized protein</fullName>
    </submittedName>
</protein>
<dbReference type="Proteomes" id="UP000265520">
    <property type="component" value="Unassembled WGS sequence"/>
</dbReference>
<feature type="region of interest" description="Disordered" evidence="1">
    <location>
        <begin position="1"/>
        <end position="49"/>
    </location>
</feature>
<proteinExistence type="predicted"/>
<organism evidence="2 3">
    <name type="scientific">Trifolium medium</name>
    <dbReference type="NCBI Taxonomy" id="97028"/>
    <lineage>
        <taxon>Eukaryota</taxon>
        <taxon>Viridiplantae</taxon>
        <taxon>Streptophyta</taxon>
        <taxon>Embryophyta</taxon>
        <taxon>Tracheophyta</taxon>
        <taxon>Spermatophyta</taxon>
        <taxon>Magnoliopsida</taxon>
        <taxon>eudicotyledons</taxon>
        <taxon>Gunneridae</taxon>
        <taxon>Pentapetalae</taxon>
        <taxon>rosids</taxon>
        <taxon>fabids</taxon>
        <taxon>Fabales</taxon>
        <taxon>Fabaceae</taxon>
        <taxon>Papilionoideae</taxon>
        <taxon>50 kb inversion clade</taxon>
        <taxon>NPAAA clade</taxon>
        <taxon>Hologalegina</taxon>
        <taxon>IRL clade</taxon>
        <taxon>Trifolieae</taxon>
        <taxon>Trifolium</taxon>
    </lineage>
</organism>
<evidence type="ECO:0000313" key="2">
    <source>
        <dbReference type="EMBL" id="MCI53086.1"/>
    </source>
</evidence>
<accession>A0A392SYX5</accession>
<dbReference type="AlphaFoldDB" id="A0A392SYX5"/>
<feature type="compositionally biased region" description="Basic residues" evidence="1">
    <location>
        <begin position="39"/>
        <end position="49"/>
    </location>
</feature>